<dbReference type="EMBL" id="PHEX01000016">
    <property type="protein sequence ID" value="PKQ28444.1"/>
    <property type="molecule type" value="Genomic_DNA"/>
</dbReference>
<dbReference type="SUPFAM" id="SSF53067">
    <property type="entry name" value="Actin-like ATPase domain"/>
    <property type="match status" value="2"/>
</dbReference>
<comment type="caution">
    <text evidence="2">The sequence shown here is derived from an EMBL/GenBank/DDBJ whole genome shotgun (WGS) entry which is preliminary data.</text>
</comment>
<dbReference type="InterPro" id="IPR050696">
    <property type="entry name" value="FtsA/MreB"/>
</dbReference>
<dbReference type="Pfam" id="PF11104">
    <property type="entry name" value="PilM_2"/>
    <property type="match status" value="1"/>
</dbReference>
<dbReference type="PANTHER" id="PTHR32432:SF3">
    <property type="entry name" value="ETHANOLAMINE UTILIZATION PROTEIN EUTJ"/>
    <property type="match status" value="1"/>
</dbReference>
<feature type="domain" description="SHS2" evidence="1">
    <location>
        <begin position="7"/>
        <end position="175"/>
    </location>
</feature>
<gene>
    <name evidence="2" type="ORF">CVT63_02790</name>
</gene>
<dbReference type="PIRSF" id="PIRSF019169">
    <property type="entry name" value="PilM"/>
    <property type="match status" value="1"/>
</dbReference>
<dbReference type="CDD" id="cd24049">
    <property type="entry name" value="ASKHA_NBD_PilM"/>
    <property type="match status" value="1"/>
</dbReference>
<dbReference type="AlphaFoldDB" id="A0A2N3G788"/>
<reference evidence="2 3" key="1">
    <citation type="journal article" date="2017" name="ISME J.">
        <title>Potential for microbial H2 and metal transformations associated with novel bacteria and archaea in deep terrestrial subsurface sediments.</title>
        <authorList>
            <person name="Hernsdorf A.W."/>
            <person name="Amano Y."/>
            <person name="Miyakawa K."/>
            <person name="Ise K."/>
            <person name="Suzuki Y."/>
            <person name="Anantharaman K."/>
            <person name="Probst A."/>
            <person name="Burstein D."/>
            <person name="Thomas B.C."/>
            <person name="Banfield J.F."/>
        </authorList>
    </citation>
    <scope>NUCLEOTIDE SEQUENCE [LARGE SCALE GENOMIC DNA]</scope>
    <source>
        <strain evidence="2">HGW-Actinobacteria-3</strain>
    </source>
</reference>
<dbReference type="NCBIfam" id="TIGR01175">
    <property type="entry name" value="pilM"/>
    <property type="match status" value="1"/>
</dbReference>
<organism evidence="2 3">
    <name type="scientific">Candidatus Anoxymicrobium japonicum</name>
    <dbReference type="NCBI Taxonomy" id="2013648"/>
    <lineage>
        <taxon>Bacteria</taxon>
        <taxon>Bacillati</taxon>
        <taxon>Actinomycetota</taxon>
        <taxon>Candidatus Geothermincolia</taxon>
        <taxon>Candidatus Geothermincolales</taxon>
        <taxon>Candidatus Anoxymicrobiaceae</taxon>
        <taxon>Candidatus Anoxymicrobium</taxon>
    </lineage>
</organism>
<dbReference type="SMART" id="SM00842">
    <property type="entry name" value="FtsA"/>
    <property type="match status" value="1"/>
</dbReference>
<dbReference type="PANTHER" id="PTHR32432">
    <property type="entry name" value="CELL DIVISION PROTEIN FTSA-RELATED"/>
    <property type="match status" value="1"/>
</dbReference>
<name>A0A2N3G788_9ACTN</name>
<dbReference type="Proteomes" id="UP000233654">
    <property type="component" value="Unassembled WGS sequence"/>
</dbReference>
<dbReference type="InterPro" id="IPR043129">
    <property type="entry name" value="ATPase_NBD"/>
</dbReference>
<dbReference type="InterPro" id="IPR003494">
    <property type="entry name" value="SHS2_FtsA"/>
</dbReference>
<proteinExistence type="predicted"/>
<dbReference type="InterPro" id="IPR005883">
    <property type="entry name" value="PilM"/>
</dbReference>
<dbReference type="Gene3D" id="3.30.420.40">
    <property type="match status" value="2"/>
</dbReference>
<protein>
    <recommendedName>
        <fullName evidence="1">SHS2 domain-containing protein</fullName>
    </recommendedName>
</protein>
<dbReference type="GO" id="GO:0051301">
    <property type="term" value="P:cell division"/>
    <property type="evidence" value="ECO:0007669"/>
    <property type="project" value="InterPro"/>
</dbReference>
<evidence type="ECO:0000313" key="2">
    <source>
        <dbReference type="EMBL" id="PKQ28444.1"/>
    </source>
</evidence>
<accession>A0A2N3G788</accession>
<evidence type="ECO:0000259" key="1">
    <source>
        <dbReference type="SMART" id="SM00842"/>
    </source>
</evidence>
<dbReference type="Gene3D" id="3.30.1490.300">
    <property type="match status" value="1"/>
</dbReference>
<sequence length="353" mass="39361">MAKGGVSIGLDISAGSIKVAEVNIYRKEPVLTNLGIIMLPEGVMRDGEIDNPETISTYLRELWKQNHISKRKVIVGIANQKVVVRPMDLPFMSEDELEGAVKYQIQEFIPIPIDDAIIDYEVVDEYITGEEERMQTVLLAAAHREMITSFMEACAGAGLTPEAVELKAFAMVRSLIKKEYQFLEDEAEPPGGVCLVNIGGGICNICVVKENTPRFVRILMRGGDYFTKLLCDQLKISPVEAEEIKRGRSTDKEANDLLQREIQSFVGEIRRSLEYFISQSQERDLNKVILSGSGSKLINLPLELNRGLRLPVEIGRPLQNLQLGKLPYTPEELAELEPSIACSIGLALRETEE</sequence>
<evidence type="ECO:0000313" key="3">
    <source>
        <dbReference type="Proteomes" id="UP000233654"/>
    </source>
</evidence>